<dbReference type="EMBL" id="KZ305023">
    <property type="protein sequence ID" value="PIA57345.1"/>
    <property type="molecule type" value="Genomic_DNA"/>
</dbReference>
<keyword evidence="2" id="KW-0732">Signal</keyword>
<dbReference type="STRING" id="218851.A0A2G5ENJ4"/>
<evidence type="ECO:0000256" key="2">
    <source>
        <dbReference type="ARBA" id="ARBA00022729"/>
    </source>
</evidence>
<dbReference type="AlphaFoldDB" id="A0A2G5ENJ4"/>
<protein>
    <recommendedName>
        <fullName evidence="4">Inhibitor I9 domain-containing protein</fullName>
    </recommendedName>
</protein>
<feature type="region of interest" description="Disordered" evidence="3">
    <location>
        <begin position="169"/>
        <end position="202"/>
    </location>
</feature>
<evidence type="ECO:0000256" key="3">
    <source>
        <dbReference type="SAM" id="MobiDB-lite"/>
    </source>
</evidence>
<dbReference type="InterPro" id="IPR010259">
    <property type="entry name" value="S8pro/Inhibitor_I9"/>
</dbReference>
<dbReference type="InterPro" id="IPR036852">
    <property type="entry name" value="Peptidase_S8/S53_dom_sf"/>
</dbReference>
<reference evidence="5 6" key="1">
    <citation type="submission" date="2017-09" db="EMBL/GenBank/DDBJ databases">
        <title>WGS assembly of Aquilegia coerulea Goldsmith.</title>
        <authorList>
            <person name="Hodges S."/>
            <person name="Kramer E."/>
            <person name="Nordborg M."/>
            <person name="Tomkins J."/>
            <person name="Borevitz J."/>
            <person name="Derieg N."/>
            <person name="Yan J."/>
            <person name="Mihaltcheva S."/>
            <person name="Hayes R.D."/>
            <person name="Rokhsar D."/>
        </authorList>
    </citation>
    <scope>NUCLEOTIDE SEQUENCE [LARGE SCALE GENOMIC DNA]</scope>
    <source>
        <strain evidence="6">cv. Goldsmith</strain>
    </source>
</reference>
<feature type="compositionally biased region" description="Low complexity" evidence="3">
    <location>
        <begin position="189"/>
        <end position="202"/>
    </location>
</feature>
<dbReference type="Gene3D" id="3.40.50.200">
    <property type="entry name" value="Peptidase S8/S53 domain"/>
    <property type="match status" value="1"/>
</dbReference>
<comment type="similarity">
    <text evidence="1">Belongs to the peptidase S8 family.</text>
</comment>
<evidence type="ECO:0000259" key="4">
    <source>
        <dbReference type="Pfam" id="PF05922"/>
    </source>
</evidence>
<feature type="compositionally biased region" description="Basic and acidic residues" evidence="3">
    <location>
        <begin position="169"/>
        <end position="188"/>
    </location>
</feature>
<dbReference type="Proteomes" id="UP000230069">
    <property type="component" value="Unassembled WGS sequence"/>
</dbReference>
<dbReference type="PANTHER" id="PTHR10795">
    <property type="entry name" value="PROPROTEIN CONVERTASE SUBTILISIN/KEXIN"/>
    <property type="match status" value="1"/>
</dbReference>
<dbReference type="GO" id="GO:0004252">
    <property type="term" value="F:serine-type endopeptidase activity"/>
    <property type="evidence" value="ECO:0007669"/>
    <property type="project" value="InterPro"/>
</dbReference>
<dbReference type="GO" id="GO:0006508">
    <property type="term" value="P:proteolysis"/>
    <property type="evidence" value="ECO:0007669"/>
    <property type="project" value="InterPro"/>
</dbReference>
<keyword evidence="6" id="KW-1185">Reference proteome</keyword>
<gene>
    <name evidence="5" type="ORF">AQUCO_00600225v1</name>
</gene>
<evidence type="ECO:0000313" key="5">
    <source>
        <dbReference type="EMBL" id="PIA57345.1"/>
    </source>
</evidence>
<organism evidence="5 6">
    <name type="scientific">Aquilegia coerulea</name>
    <name type="common">Rocky mountain columbine</name>
    <dbReference type="NCBI Taxonomy" id="218851"/>
    <lineage>
        <taxon>Eukaryota</taxon>
        <taxon>Viridiplantae</taxon>
        <taxon>Streptophyta</taxon>
        <taxon>Embryophyta</taxon>
        <taxon>Tracheophyta</taxon>
        <taxon>Spermatophyta</taxon>
        <taxon>Magnoliopsida</taxon>
        <taxon>Ranunculales</taxon>
        <taxon>Ranunculaceae</taxon>
        <taxon>Thalictroideae</taxon>
        <taxon>Aquilegia</taxon>
    </lineage>
</organism>
<sequence length="247" mass="27791">MTVSHHHREFTFRLKEPLSCHLRREHAEKRLVHAYSRGFSGCAVWLTKAEAHLLSKRSDMVSVFADPIYQLHTIRSLDFLQHDLETFSNPRLDSASLSDQPDTIIGILDTVMSYACVCIWPESDSFNYKGMGPVPSQWKGVCMACHEFQASKCNRKLIGARYYDASDNHDDIANKKPNDEDQTARDIAGHGTHTTSTTTGSSVPGGSYYGLAEGTADCQRWIPRVKNSCIQSMHVKWMSWLGHLGCI</sequence>
<dbReference type="InterPro" id="IPR037045">
    <property type="entry name" value="S8pro/Inhibitor_I9_sf"/>
</dbReference>
<name>A0A2G5ENJ4_AQUCA</name>
<dbReference type="Gene3D" id="3.30.70.80">
    <property type="entry name" value="Peptidase S8 propeptide/proteinase inhibitor I9"/>
    <property type="match status" value="1"/>
</dbReference>
<dbReference type="Pfam" id="PF05922">
    <property type="entry name" value="Inhibitor_I9"/>
    <property type="match status" value="1"/>
</dbReference>
<proteinExistence type="inferred from homology"/>
<evidence type="ECO:0000313" key="6">
    <source>
        <dbReference type="Proteomes" id="UP000230069"/>
    </source>
</evidence>
<evidence type="ECO:0000256" key="1">
    <source>
        <dbReference type="ARBA" id="ARBA00011073"/>
    </source>
</evidence>
<dbReference type="SUPFAM" id="SSF52743">
    <property type="entry name" value="Subtilisin-like"/>
    <property type="match status" value="1"/>
</dbReference>
<accession>A0A2G5ENJ4</accession>
<feature type="domain" description="Inhibitor I9" evidence="4">
    <location>
        <begin position="16"/>
        <end position="72"/>
    </location>
</feature>
<dbReference type="InterPro" id="IPR045051">
    <property type="entry name" value="SBT"/>
</dbReference>
<dbReference type="InParanoid" id="A0A2G5ENJ4"/>
<dbReference type="OrthoDB" id="1726373at2759"/>